<gene>
    <name evidence="1" type="ORF">H310_11325</name>
</gene>
<dbReference type="AlphaFoldDB" id="A0A024TLZ0"/>
<dbReference type="OrthoDB" id="79091at2759"/>
<dbReference type="VEuPathDB" id="FungiDB:H310_11325"/>
<accession>A0A024TLZ0</accession>
<sequence length="240" mass="27218">MPLAVQPHLHAAPVHCGLRSLQYKPQVHFRRTAQTPSDTAAFDQLFKLATVASEHDVEQKPEHREQATCDFTEARQMTTIMAEPLAAVPTISTAPFPLNVLAALKKPKRMPPPWNVFPLPTELTTLNRRKAARTRDLSVWEALGRLGRIFYSYADDAASDHLLVLALRQIHQDLTRTLPPRDRYAVIRFAFTPHDLWEGEPLYQFLQGLLITSTDRANDAMERVLVAILDEFYASYTLHG</sequence>
<evidence type="ECO:0000313" key="1">
    <source>
        <dbReference type="EMBL" id="ETV94999.1"/>
    </source>
</evidence>
<protein>
    <submittedName>
        <fullName evidence="1">Uncharacterized protein</fullName>
    </submittedName>
</protein>
<name>A0A024TLZ0_9STRA</name>
<organism evidence="1">
    <name type="scientific">Aphanomyces invadans</name>
    <dbReference type="NCBI Taxonomy" id="157072"/>
    <lineage>
        <taxon>Eukaryota</taxon>
        <taxon>Sar</taxon>
        <taxon>Stramenopiles</taxon>
        <taxon>Oomycota</taxon>
        <taxon>Saprolegniomycetes</taxon>
        <taxon>Saprolegniales</taxon>
        <taxon>Verrucalvaceae</taxon>
        <taxon>Aphanomyces</taxon>
    </lineage>
</organism>
<dbReference type="RefSeq" id="XP_008876172.1">
    <property type="nucleotide sequence ID" value="XM_008877950.1"/>
</dbReference>
<reference evidence="1" key="1">
    <citation type="submission" date="2013-12" db="EMBL/GenBank/DDBJ databases">
        <title>The Genome Sequence of Aphanomyces invadans NJM9701.</title>
        <authorList>
            <consortium name="The Broad Institute Genomics Platform"/>
            <person name="Russ C."/>
            <person name="Tyler B."/>
            <person name="van West P."/>
            <person name="Dieguez-Uribeondo J."/>
            <person name="Young S.K."/>
            <person name="Zeng Q."/>
            <person name="Gargeya S."/>
            <person name="Fitzgerald M."/>
            <person name="Abouelleil A."/>
            <person name="Alvarado L."/>
            <person name="Chapman S.B."/>
            <person name="Gainer-Dewar J."/>
            <person name="Goldberg J."/>
            <person name="Griggs A."/>
            <person name="Gujja S."/>
            <person name="Hansen M."/>
            <person name="Howarth C."/>
            <person name="Imamovic A."/>
            <person name="Ireland A."/>
            <person name="Larimer J."/>
            <person name="McCowan C."/>
            <person name="Murphy C."/>
            <person name="Pearson M."/>
            <person name="Poon T.W."/>
            <person name="Priest M."/>
            <person name="Roberts A."/>
            <person name="Saif S."/>
            <person name="Shea T."/>
            <person name="Sykes S."/>
            <person name="Wortman J."/>
            <person name="Nusbaum C."/>
            <person name="Birren B."/>
        </authorList>
    </citation>
    <scope>NUCLEOTIDE SEQUENCE [LARGE SCALE GENOMIC DNA]</scope>
    <source>
        <strain evidence="1">NJM9701</strain>
    </source>
</reference>
<proteinExistence type="predicted"/>
<dbReference type="GeneID" id="20088375"/>
<dbReference type="EMBL" id="KI913982">
    <property type="protein sequence ID" value="ETV94999.1"/>
    <property type="molecule type" value="Genomic_DNA"/>
</dbReference>